<gene>
    <name evidence="1" type="ORF">METZ01_LOCUS265276</name>
</gene>
<dbReference type="AlphaFoldDB" id="A0A382JM55"/>
<proteinExistence type="predicted"/>
<protein>
    <submittedName>
        <fullName evidence="1">Uncharacterized protein</fullName>
    </submittedName>
</protein>
<evidence type="ECO:0000313" key="1">
    <source>
        <dbReference type="EMBL" id="SVC12422.1"/>
    </source>
</evidence>
<name>A0A382JM55_9ZZZZ</name>
<sequence>LVRKWRDTNGFAATGSGMAFFSQLNGPIVRVSHLRVSAWDGHSDPVQLAVNDNAEDMVFLKNRDEVPGKLKSMDGRTVVINSLGTDLTIPLERITRVALTRPEAKSEAKRPWEVRAHFAGGAAVSFDLKQWEGNTLTGRSRNFGPVTFDSQFIRRLQFNLGASQKTNATNAGGADQLWPWDD</sequence>
<reference evidence="1" key="1">
    <citation type="submission" date="2018-05" db="EMBL/GenBank/DDBJ databases">
        <authorList>
            <person name="Lanie J.A."/>
            <person name="Ng W.-L."/>
            <person name="Kazmierczak K.M."/>
            <person name="Andrzejewski T.M."/>
            <person name="Davidsen T.M."/>
            <person name="Wayne K.J."/>
            <person name="Tettelin H."/>
            <person name="Glass J.I."/>
            <person name="Rusch D."/>
            <person name="Podicherti R."/>
            <person name="Tsui H.-C.T."/>
            <person name="Winkler M.E."/>
        </authorList>
    </citation>
    <scope>NUCLEOTIDE SEQUENCE</scope>
</reference>
<feature type="non-terminal residue" evidence="1">
    <location>
        <position position="1"/>
    </location>
</feature>
<dbReference type="EMBL" id="UINC01074833">
    <property type="protein sequence ID" value="SVC12422.1"/>
    <property type="molecule type" value="Genomic_DNA"/>
</dbReference>
<accession>A0A382JM55</accession>
<organism evidence="1">
    <name type="scientific">marine metagenome</name>
    <dbReference type="NCBI Taxonomy" id="408172"/>
    <lineage>
        <taxon>unclassified sequences</taxon>
        <taxon>metagenomes</taxon>
        <taxon>ecological metagenomes</taxon>
    </lineage>
</organism>